<organism evidence="2">
    <name type="scientific">Prymnesium polylepis</name>
    <dbReference type="NCBI Taxonomy" id="72548"/>
    <lineage>
        <taxon>Eukaryota</taxon>
        <taxon>Haptista</taxon>
        <taxon>Haptophyta</taxon>
        <taxon>Prymnesiophyceae</taxon>
        <taxon>Prymnesiales</taxon>
        <taxon>Prymnesiaceae</taxon>
        <taxon>Prymnesium</taxon>
    </lineage>
</organism>
<accession>A0A7S4MJX7</accession>
<dbReference type="EMBL" id="HBKO01022528">
    <property type="protein sequence ID" value="CAE2226474.1"/>
    <property type="molecule type" value="Transcribed_RNA"/>
</dbReference>
<evidence type="ECO:0000256" key="1">
    <source>
        <dbReference type="SAM" id="MobiDB-lite"/>
    </source>
</evidence>
<protein>
    <submittedName>
        <fullName evidence="2">Uncharacterized protein</fullName>
    </submittedName>
</protein>
<feature type="compositionally biased region" description="Basic and acidic residues" evidence="1">
    <location>
        <begin position="46"/>
        <end position="67"/>
    </location>
</feature>
<proteinExistence type="predicted"/>
<sequence>MLAEGCYHKTPLGPVAHFDGELVLDNPRFVNGSRAYSPSDTVLKIHELYPRRPRDSPHLSEREKQAPQDEDTSERSGNAMLPRPRYAWVPGLGSVPQAGVGGAQGPNFDTSRRQAAHMPHARRHLANNAKRGREPERAELRFDGVAKMGGRMKQVSSSFNALDSLQKRASGSKFLLDAEYVALARKKTSPPTDDALSRHLLSASS</sequence>
<reference evidence="2" key="1">
    <citation type="submission" date="2021-01" db="EMBL/GenBank/DDBJ databases">
        <authorList>
            <person name="Corre E."/>
            <person name="Pelletier E."/>
            <person name="Niang G."/>
            <person name="Scheremetjew M."/>
            <person name="Finn R."/>
            <person name="Kale V."/>
            <person name="Holt S."/>
            <person name="Cochrane G."/>
            <person name="Meng A."/>
            <person name="Brown T."/>
            <person name="Cohen L."/>
        </authorList>
    </citation>
    <scope>NUCLEOTIDE SEQUENCE</scope>
    <source>
        <strain evidence="2">UIO037</strain>
    </source>
</reference>
<name>A0A7S4MJX7_9EUKA</name>
<gene>
    <name evidence="2" type="ORF">CPOL0286_LOCUS10195</name>
</gene>
<feature type="region of interest" description="Disordered" evidence="1">
    <location>
        <begin position="186"/>
        <end position="205"/>
    </location>
</feature>
<dbReference type="AlphaFoldDB" id="A0A7S4MJX7"/>
<feature type="region of interest" description="Disordered" evidence="1">
    <location>
        <begin position="97"/>
        <end position="136"/>
    </location>
</feature>
<feature type="region of interest" description="Disordered" evidence="1">
    <location>
        <begin position="46"/>
        <end position="85"/>
    </location>
</feature>
<evidence type="ECO:0000313" key="2">
    <source>
        <dbReference type="EMBL" id="CAE2226474.1"/>
    </source>
</evidence>